<dbReference type="Gene3D" id="3.40.50.300">
    <property type="entry name" value="P-loop containing nucleotide triphosphate hydrolases"/>
    <property type="match status" value="1"/>
</dbReference>
<feature type="compositionally biased region" description="Polar residues" evidence="4">
    <location>
        <begin position="40"/>
        <end position="53"/>
    </location>
</feature>
<dbReference type="InterPro" id="IPR007111">
    <property type="entry name" value="NACHT_NTPase"/>
</dbReference>
<dbReference type="PANTHER" id="PTHR10039:SF17">
    <property type="entry name" value="FUNGAL STAND N-TERMINAL GOODBYE DOMAIN-CONTAINING PROTEIN-RELATED"/>
    <property type="match status" value="1"/>
</dbReference>
<keyword evidence="2" id="KW-0802">TPR repeat</keyword>
<dbReference type="SUPFAM" id="SSF48452">
    <property type="entry name" value="TPR-like"/>
    <property type="match status" value="2"/>
</dbReference>
<dbReference type="Gene3D" id="1.25.40.10">
    <property type="entry name" value="Tetratricopeptide repeat domain"/>
    <property type="match status" value="3"/>
</dbReference>
<dbReference type="PANTHER" id="PTHR10039">
    <property type="entry name" value="AMELOGENIN"/>
    <property type="match status" value="1"/>
</dbReference>
<accession>A0AA38R3V0</accession>
<evidence type="ECO:0000256" key="3">
    <source>
        <dbReference type="SAM" id="Coils"/>
    </source>
</evidence>
<keyword evidence="3" id="KW-0175">Coiled coil</keyword>
<protein>
    <submittedName>
        <fullName evidence="6">Tetratricopeptide-like helical</fullName>
    </submittedName>
</protein>
<dbReference type="PROSITE" id="PS50837">
    <property type="entry name" value="NACHT"/>
    <property type="match status" value="1"/>
</dbReference>
<feature type="compositionally biased region" description="Basic residues" evidence="4">
    <location>
        <begin position="1"/>
        <end position="12"/>
    </location>
</feature>
<feature type="domain" description="NACHT" evidence="5">
    <location>
        <begin position="379"/>
        <end position="519"/>
    </location>
</feature>
<evidence type="ECO:0000256" key="2">
    <source>
        <dbReference type="PROSITE-ProRule" id="PRU00339"/>
    </source>
</evidence>
<dbReference type="SMART" id="SM00028">
    <property type="entry name" value="TPR"/>
    <property type="match status" value="7"/>
</dbReference>
<dbReference type="SUPFAM" id="SSF52540">
    <property type="entry name" value="P-loop containing nucleoside triphosphate hydrolases"/>
    <property type="match status" value="1"/>
</dbReference>
<dbReference type="Pfam" id="PF24883">
    <property type="entry name" value="NPHP3_N"/>
    <property type="match status" value="1"/>
</dbReference>
<dbReference type="EMBL" id="JANBVO010000059">
    <property type="protein sequence ID" value="KAJ9132244.1"/>
    <property type="molecule type" value="Genomic_DNA"/>
</dbReference>
<keyword evidence="7" id="KW-1185">Reference proteome</keyword>
<gene>
    <name evidence="6" type="ORF">NKR23_g11366</name>
</gene>
<dbReference type="InterPro" id="IPR019734">
    <property type="entry name" value="TPR_rpt"/>
</dbReference>
<sequence>MSSLKKLIRRPRDRASASVSEDSGVTAGLEPARQDGSHPGTETPQSSKAQSSSREVDSLKNIHVAEPPPCFHATDLVVHGASNPRLLNSDQKLIEASRELLYALKVYTSSGKGRNEEVLLLDDDPYNATLDNVRDPELLSSLIDEFLAQNQDKKSSVSIRFGSVISKVYPLLSLVLGIGSTVAEGATFVPVKGTVNGLSLLLAIADQEHTKTTDFLKQLDRLGFQALRVAELKKAGVEMNDILLEKATDLMTAILKFFRGALIYLKHDFFYNVYKGVLLGPKAYTDAKGDLNDAIKEYDQALLLQVTLSQIRPEISEPQLDLGPTTADLINWLQSSHWDVEAEFSRHCDSRVDGTLTWVFDMPEFRDWRLAGRDESVSSSLWLSGLPGVGKSTTAAYIVQALKAQHPDATVLYFFCNAGDAKLDNLHQLVRTLAAQLVSDVPEARYHMQDLKEKDFDVTKPDAIFLYQKLFRDPLQGTKKDTFVILDGLDECSPGDEDGMEKLLTSLSSLSLKLLVTSRITCEISSGLSLGTRRDIGYEDSRADLQLYIAHCLSRSKTLQKGFEKLDLNASEFLTEKSQGNFLWVKLVLDTLKRKTSARDFQQVIETLPRDLEGVYKQVLQRLESRDRLTLALTVFRCVLCSMRPMTLAEVEIAVGLILEDSVFDIEDFIENDCGMILKKTPTWPATIYIGHETFRSFITSRDSSADNCVEAAASHAQVLRGCIGCLLEPKSEQFGTLRDYAVKYWLDHLSEVFKSGDDVSYEGRRQILQDLYRLCDSKMVVEAWLRDYVFDSREKYQLDTLVASFHNLIVEFLRSEWQKLEQDGSFSGSERIWVESVLKPGDFTKELCSTFRHVWLSTNWRELDTAEWVVRAASALDYAMDHVALSPQLIKEKGWKSRYVTNGCPRPSIDSIKKAALEGGIDQDNAVHVGNYAIALALIDSEQCVSQFEEALDECSDCWHLYEGLAAYYLKHDEIAKALENLERAVKADTKKHPSGMFELSKLRSKMKRDADDLEGAVEAFKDGLQRASEDNAPQYWDAMAAIFESRGDGNRMVAIYEEAAKCHPKAGTVYWEKLAETYGRGGARQQEWQAYRTAISKDPENTARYGERIRKIAHELRSLCVWPPITVILNQGAIEDPDHAAEYYKELGEAFMCQRLWKEALEQFEKYTEKTDNKWIYEDIGAAYLGLGDTERSLSAYEVAFSQEQLVSRALSIGYVHVIKGDFAKAIRLFKAAITRISSKDYQEAAPFSLGQVDDARQQRIFDLHVQLALCYEATNRQGDMLQQLEVAVGALKPIILETDKDKDREMVYRHTARSLFRIGLVEEKLDRIGDSKESLERAVFLFEKTSMESDDDIQQSEADEARAALGRVAMDADGKRTGSIPDMKETVGSMRLQRRLALPYTTDWYCVQSWEPPRHRGAREWNQVSFVNKFVITAGQRTFVFPWGFGHT</sequence>
<organism evidence="6 7">
    <name type="scientific">Pleurostoma richardsiae</name>
    <dbReference type="NCBI Taxonomy" id="41990"/>
    <lineage>
        <taxon>Eukaryota</taxon>
        <taxon>Fungi</taxon>
        <taxon>Dikarya</taxon>
        <taxon>Ascomycota</taxon>
        <taxon>Pezizomycotina</taxon>
        <taxon>Sordariomycetes</taxon>
        <taxon>Sordariomycetidae</taxon>
        <taxon>Calosphaeriales</taxon>
        <taxon>Pleurostomataceae</taxon>
        <taxon>Pleurostoma</taxon>
    </lineage>
</organism>
<keyword evidence="1" id="KW-0677">Repeat</keyword>
<comment type="caution">
    <text evidence="6">The sequence shown here is derived from an EMBL/GenBank/DDBJ whole genome shotgun (WGS) entry which is preliminary data.</text>
</comment>
<feature type="coiled-coil region" evidence="3">
    <location>
        <begin position="973"/>
        <end position="1032"/>
    </location>
</feature>
<proteinExistence type="predicted"/>
<feature type="region of interest" description="Disordered" evidence="4">
    <location>
        <begin position="1"/>
        <end position="57"/>
    </location>
</feature>
<dbReference type="Proteomes" id="UP001174694">
    <property type="component" value="Unassembled WGS sequence"/>
</dbReference>
<feature type="repeat" description="TPR" evidence="2">
    <location>
        <begin position="960"/>
        <end position="993"/>
    </location>
</feature>
<evidence type="ECO:0000259" key="5">
    <source>
        <dbReference type="PROSITE" id="PS50837"/>
    </source>
</evidence>
<dbReference type="InterPro" id="IPR027417">
    <property type="entry name" value="P-loop_NTPase"/>
</dbReference>
<evidence type="ECO:0000313" key="7">
    <source>
        <dbReference type="Proteomes" id="UP001174694"/>
    </source>
</evidence>
<dbReference type="PROSITE" id="PS50005">
    <property type="entry name" value="TPR"/>
    <property type="match status" value="1"/>
</dbReference>
<evidence type="ECO:0000313" key="6">
    <source>
        <dbReference type="EMBL" id="KAJ9132244.1"/>
    </source>
</evidence>
<evidence type="ECO:0000256" key="1">
    <source>
        <dbReference type="ARBA" id="ARBA00022737"/>
    </source>
</evidence>
<name>A0AA38R3V0_9PEZI</name>
<dbReference type="InterPro" id="IPR056884">
    <property type="entry name" value="NPHP3-like_N"/>
</dbReference>
<reference evidence="6" key="1">
    <citation type="submission" date="2022-07" db="EMBL/GenBank/DDBJ databases">
        <title>Fungi with potential for degradation of polypropylene.</title>
        <authorList>
            <person name="Gostincar C."/>
        </authorList>
    </citation>
    <scope>NUCLEOTIDE SEQUENCE</scope>
    <source>
        <strain evidence="6">EXF-13308</strain>
    </source>
</reference>
<dbReference type="InterPro" id="IPR011990">
    <property type="entry name" value="TPR-like_helical_dom_sf"/>
</dbReference>
<evidence type="ECO:0000256" key="4">
    <source>
        <dbReference type="SAM" id="MobiDB-lite"/>
    </source>
</evidence>